<name>A0A9J6C592_POLVA</name>
<organism evidence="2 3">
    <name type="scientific">Polypedilum vanderplanki</name>
    <name type="common">Sleeping chironomid midge</name>
    <dbReference type="NCBI Taxonomy" id="319348"/>
    <lineage>
        <taxon>Eukaryota</taxon>
        <taxon>Metazoa</taxon>
        <taxon>Ecdysozoa</taxon>
        <taxon>Arthropoda</taxon>
        <taxon>Hexapoda</taxon>
        <taxon>Insecta</taxon>
        <taxon>Pterygota</taxon>
        <taxon>Neoptera</taxon>
        <taxon>Endopterygota</taxon>
        <taxon>Diptera</taxon>
        <taxon>Nematocera</taxon>
        <taxon>Chironomoidea</taxon>
        <taxon>Chironomidae</taxon>
        <taxon>Chironominae</taxon>
        <taxon>Polypedilum</taxon>
        <taxon>Polypedilum</taxon>
    </lineage>
</organism>
<dbReference type="AlphaFoldDB" id="A0A9J6C592"/>
<dbReference type="Proteomes" id="UP001107558">
    <property type="component" value="Chromosome 2"/>
</dbReference>
<feature type="signal peptide" evidence="1">
    <location>
        <begin position="1"/>
        <end position="17"/>
    </location>
</feature>
<comment type="caution">
    <text evidence="2">The sequence shown here is derived from an EMBL/GenBank/DDBJ whole genome shotgun (WGS) entry which is preliminary data.</text>
</comment>
<gene>
    <name evidence="2" type="ORF">PVAND_007066</name>
</gene>
<dbReference type="EMBL" id="JADBJN010000002">
    <property type="protein sequence ID" value="KAG5677297.1"/>
    <property type="molecule type" value="Genomic_DNA"/>
</dbReference>
<evidence type="ECO:0000256" key="1">
    <source>
        <dbReference type="SAM" id="SignalP"/>
    </source>
</evidence>
<keyword evidence="3" id="KW-1185">Reference proteome</keyword>
<proteinExistence type="predicted"/>
<sequence>MFLKLFVLLCLISISITQDETEGPKVTHIIHEITTTTMIPNTTEPISTTTSDLSKVVFDSPEIVINELNEAWSDLNRTVYNSIANFMKYSKEKLENEILRIFMDLEKVESYDRFEKLCPPDQVTAYEEFQTSVDGLANRWILIEHSKIDDSIEAIYKTHVTPLQQKVRTEMEAPITTKLRFPKGNKEKYVTCAKQFVPKIISFIETAFNNVIECLVMNMNYKETLAYQESITAMYEETAGVITTCNGVTSCLKKNCPKFHLLVLKTVKKAAIAMTTIITNFRGEVANITTCTKTRFLDASFTSNMTALTKEVRSCFS</sequence>
<evidence type="ECO:0000313" key="3">
    <source>
        <dbReference type="Proteomes" id="UP001107558"/>
    </source>
</evidence>
<accession>A0A9J6C592</accession>
<feature type="chain" id="PRO_5039886132" evidence="1">
    <location>
        <begin position="18"/>
        <end position="317"/>
    </location>
</feature>
<protein>
    <submittedName>
        <fullName evidence="2">Uncharacterized protein</fullName>
    </submittedName>
</protein>
<keyword evidence="1" id="KW-0732">Signal</keyword>
<evidence type="ECO:0000313" key="2">
    <source>
        <dbReference type="EMBL" id="KAG5677297.1"/>
    </source>
</evidence>
<reference evidence="2" key="1">
    <citation type="submission" date="2021-03" db="EMBL/GenBank/DDBJ databases">
        <title>Chromosome level genome of the anhydrobiotic midge Polypedilum vanderplanki.</title>
        <authorList>
            <person name="Yoshida Y."/>
            <person name="Kikawada T."/>
            <person name="Gusev O."/>
        </authorList>
    </citation>
    <scope>NUCLEOTIDE SEQUENCE</scope>
    <source>
        <strain evidence="2">NIAS01</strain>
        <tissue evidence="2">Whole body or cell culture</tissue>
    </source>
</reference>
<dbReference type="OrthoDB" id="10483799at2759"/>